<dbReference type="KEGG" id="pars:DRW48_04640"/>
<dbReference type="Proteomes" id="UP000252023">
    <property type="component" value="Chromosome"/>
</dbReference>
<dbReference type="AlphaFoldDB" id="A0A344PI59"/>
<evidence type="ECO:0000313" key="2">
    <source>
        <dbReference type="EMBL" id="AXC49064.1"/>
    </source>
</evidence>
<feature type="region of interest" description="Disordered" evidence="1">
    <location>
        <begin position="236"/>
        <end position="296"/>
    </location>
</feature>
<feature type="compositionally biased region" description="Basic and acidic residues" evidence="1">
    <location>
        <begin position="236"/>
        <end position="246"/>
    </location>
</feature>
<protein>
    <submittedName>
        <fullName evidence="2">DUF1013 domain-containing protein</fullName>
    </submittedName>
</protein>
<proteinExistence type="predicted"/>
<dbReference type="InterPro" id="IPR010421">
    <property type="entry name" value="TrcR"/>
</dbReference>
<organism evidence="2 3">
    <name type="scientific">Paracoccus suum</name>
    <dbReference type="NCBI Taxonomy" id="2259340"/>
    <lineage>
        <taxon>Bacteria</taxon>
        <taxon>Pseudomonadati</taxon>
        <taxon>Pseudomonadota</taxon>
        <taxon>Alphaproteobacteria</taxon>
        <taxon>Rhodobacterales</taxon>
        <taxon>Paracoccaceae</taxon>
        <taxon>Paracoccus</taxon>
    </lineage>
</organism>
<feature type="compositionally biased region" description="Acidic residues" evidence="1">
    <location>
        <begin position="247"/>
        <end position="265"/>
    </location>
</feature>
<feature type="compositionally biased region" description="Basic and acidic residues" evidence="1">
    <location>
        <begin position="171"/>
        <end position="188"/>
    </location>
</feature>
<evidence type="ECO:0000313" key="3">
    <source>
        <dbReference type="Proteomes" id="UP000252023"/>
    </source>
</evidence>
<name>A0A344PI59_9RHOB</name>
<reference evidence="3" key="1">
    <citation type="submission" date="2018-07" db="EMBL/GenBank/DDBJ databases">
        <title>Genome sequencing of Paracoccus sp. SC2-6.</title>
        <authorList>
            <person name="Heo J."/>
            <person name="Kim S.-J."/>
            <person name="Kwon S.-W."/>
        </authorList>
    </citation>
    <scope>NUCLEOTIDE SEQUENCE [LARGE SCALE GENOMIC DNA]</scope>
    <source>
        <strain evidence="3">SC2-6</strain>
    </source>
</reference>
<dbReference type="Pfam" id="PF06242">
    <property type="entry name" value="TrcR"/>
    <property type="match status" value="1"/>
</dbReference>
<gene>
    <name evidence="2" type="ORF">DRW48_04640</name>
</gene>
<accession>A0A344PI59</accession>
<dbReference type="EMBL" id="CP030918">
    <property type="protein sequence ID" value="AXC49064.1"/>
    <property type="molecule type" value="Genomic_DNA"/>
</dbReference>
<dbReference type="OrthoDB" id="9789843at2"/>
<feature type="compositionally biased region" description="Acidic residues" evidence="1">
    <location>
        <begin position="273"/>
        <end position="296"/>
    </location>
</feature>
<evidence type="ECO:0000256" key="1">
    <source>
        <dbReference type="SAM" id="MobiDB-lite"/>
    </source>
</evidence>
<feature type="region of interest" description="Disordered" evidence="1">
    <location>
        <begin position="171"/>
        <end position="199"/>
    </location>
</feature>
<keyword evidence="3" id="KW-1185">Reference proteome</keyword>
<sequence length="296" mass="32694">MQKPLMAKATAVWLVDNTTLSFKQIADFCGLHELEVQGIADGDVATGVKGFDPIASNQLDQAEIDKAQGNPAYVLKIKHNPAAEGEEKRRGPRYTPLSKRQDRPAAILWLVKFHPELADAQIAKLVGTTKPTIASIRDRSHWNIQNIQPIDPVALGLSKQSELDAEVQKAARKRSDDVMSDDERRKLVSTETSLSMSDEPRLPSAIAGLENFTLSPKAEKADTTNYRDAESFFRKAVPDAGERVDMDDISEEDDLDDDAVTDPEADIDHEIDAEAEAEAIETDEALDDDSDDNDRR</sequence>